<accession>A0A1Y5PMS7</accession>
<protein>
    <submittedName>
        <fullName evidence="2">Uncharacterized protein</fullName>
    </submittedName>
</protein>
<feature type="region of interest" description="Disordered" evidence="1">
    <location>
        <begin position="28"/>
        <end position="48"/>
    </location>
</feature>
<gene>
    <name evidence="2" type="ORF">MHPYR_430040</name>
</gene>
<organism evidence="2">
    <name type="scientific">uncultured Mycobacterium sp</name>
    <dbReference type="NCBI Taxonomy" id="171292"/>
    <lineage>
        <taxon>Bacteria</taxon>
        <taxon>Bacillati</taxon>
        <taxon>Actinomycetota</taxon>
        <taxon>Actinomycetes</taxon>
        <taxon>Mycobacteriales</taxon>
        <taxon>Mycobacteriaceae</taxon>
        <taxon>Mycobacterium</taxon>
        <taxon>environmental samples</taxon>
    </lineage>
</organism>
<reference evidence="2" key="1">
    <citation type="submission" date="2016-03" db="EMBL/GenBank/DDBJ databases">
        <authorList>
            <person name="Ploux O."/>
        </authorList>
    </citation>
    <scope>NUCLEOTIDE SEQUENCE</scope>
    <source>
        <strain evidence="2">UC10</strain>
    </source>
</reference>
<evidence type="ECO:0000313" key="2">
    <source>
        <dbReference type="EMBL" id="SBS77451.1"/>
    </source>
</evidence>
<name>A0A1Y5PMS7_9MYCO</name>
<evidence type="ECO:0000256" key="1">
    <source>
        <dbReference type="SAM" id="MobiDB-lite"/>
    </source>
</evidence>
<dbReference type="EMBL" id="FLQS01000038">
    <property type="protein sequence ID" value="SBS77451.1"/>
    <property type="molecule type" value="Genomic_DNA"/>
</dbReference>
<dbReference type="AlphaFoldDB" id="A0A1Y5PMS7"/>
<sequence>MTVPGEGVERLIHFVEVRMAQLDLTKDEVARRGGPSPDTLAKVRGRSDQRTPQVGTLLRLDQSLGWQPGSSAVVLLGGQPLSLSVRRRKPGPRHRPIKPITETEIGHRLAAQLHDEIARLEGIRETLDTRIAALRTVHGHFLAELTVEDDLIAQYDLDDHPAVSAG</sequence>
<proteinExistence type="predicted"/>